<proteinExistence type="predicted"/>
<evidence type="ECO:0000313" key="2">
    <source>
        <dbReference type="EMBL" id="KGK37080.1"/>
    </source>
</evidence>
<name>A0A099NWT3_PICKU</name>
<evidence type="ECO:0000313" key="4">
    <source>
        <dbReference type="Proteomes" id="UP000029867"/>
    </source>
</evidence>
<reference evidence="2" key="2">
    <citation type="submission" date="2014-08" db="EMBL/GenBank/DDBJ databases">
        <title>Exploiting Issatchenkia orientalis SD108 for Succinic Acid Production.</title>
        <authorList>
            <person name="Xiao H."/>
            <person name="Shao Z."/>
            <person name="Jiang Y."/>
            <person name="Dole S."/>
            <person name="Zhao H."/>
        </authorList>
    </citation>
    <scope>NUCLEOTIDE SEQUENCE [LARGE SCALE GENOMIC DNA]</scope>
    <source>
        <strain evidence="2">SD108</strain>
    </source>
</reference>
<dbReference type="InterPro" id="IPR043837">
    <property type="entry name" value="Mtf2-like_C"/>
</dbReference>
<evidence type="ECO:0000313" key="3">
    <source>
        <dbReference type="EMBL" id="OUT21145.1"/>
    </source>
</evidence>
<reference evidence="4" key="1">
    <citation type="journal article" date="2014" name="Microb. Cell Fact.">
        <title>Exploiting Issatchenkia orientalis SD108 for succinic acid production.</title>
        <authorList>
            <person name="Xiao H."/>
            <person name="Shao Z."/>
            <person name="Jiang Y."/>
            <person name="Dole S."/>
            <person name="Zhao H."/>
        </authorList>
    </citation>
    <scope>NUCLEOTIDE SEQUENCE [LARGE SCALE GENOMIC DNA]</scope>
    <source>
        <strain evidence="4">SD108</strain>
    </source>
</reference>
<evidence type="ECO:0000259" key="1">
    <source>
        <dbReference type="Pfam" id="PF19189"/>
    </source>
</evidence>
<dbReference type="Proteomes" id="UP000195871">
    <property type="component" value="Unassembled WGS sequence"/>
</dbReference>
<dbReference type="EMBL" id="JQFK01000044">
    <property type="protein sequence ID" value="KGK37080.1"/>
    <property type="molecule type" value="Genomic_DNA"/>
</dbReference>
<sequence>MWKYTRSCRLNRKYSSFTKLGKTFGEVEKDVASNKTESVIDKIKENTLYKSFFQDYEKLKKDSDSGVSRITSFEEQKSFKQVFDYLSKETNKIGVVKSLETFVNFQSPVQQKSGGLRKENKGQASFFQSTSGPINLEKQYEARMKQNKEIIKALTPTLSYINSNINTTIDMSNFVKTKIISVFVDDSGSSKRLSKSLTKKTSQSTKKQKYDIKQITEQSLTSPSNPLVDVQTLPILLKFCLNSLTFDFDSISTSLVLIDYIKKHPSIELYGHGLNIDCYNAILIQVWSKTENLTMITCLLDELKVNAVQPDLYTFKIIAKIYLHFMRVKDGLASEPYILWNNSQDIHKLRDYLRDFRLL</sequence>
<reference evidence="3 5" key="3">
    <citation type="submission" date="2017-05" db="EMBL/GenBank/DDBJ databases">
        <title>The Genome Sequence of Candida krusei Ckrusei653.</title>
        <authorList>
            <person name="Cuomo C."/>
            <person name="Forche A."/>
            <person name="Young S."/>
            <person name="Abouelleil A."/>
            <person name="Cao P."/>
            <person name="Chapman S."/>
            <person name="Cusick C."/>
            <person name="Shea T."/>
            <person name="Nusbaum C."/>
            <person name="Birren B."/>
        </authorList>
    </citation>
    <scope>NUCLEOTIDE SEQUENCE [LARGE SCALE GENOMIC DNA]</scope>
    <source>
        <strain evidence="3 5">Ckrusei653</strain>
    </source>
</reference>
<dbReference type="PANTHER" id="PTHR39468:SF1">
    <property type="entry name" value="MTF2-LIKE C-TERMINAL DOMAIN-CONTAINING PROTEIN"/>
    <property type="match status" value="1"/>
</dbReference>
<dbReference type="PANTHER" id="PTHR39468">
    <property type="entry name" value="CHROMOSOME 7, WHOLE GENOME SHOTGUN SEQUENCE"/>
    <property type="match status" value="1"/>
</dbReference>
<comment type="caution">
    <text evidence="2">The sequence shown here is derived from an EMBL/GenBank/DDBJ whole genome shotgun (WGS) entry which is preliminary data.</text>
</comment>
<gene>
    <name evidence="3" type="ORF">CAS74_003259</name>
    <name evidence="2" type="ORF">JL09_g3778</name>
</gene>
<dbReference type="Proteomes" id="UP000029867">
    <property type="component" value="Unassembled WGS sequence"/>
</dbReference>
<dbReference type="GO" id="GO:0005739">
    <property type="term" value="C:mitochondrion"/>
    <property type="evidence" value="ECO:0007669"/>
    <property type="project" value="InterPro"/>
</dbReference>
<evidence type="ECO:0000313" key="5">
    <source>
        <dbReference type="Proteomes" id="UP000195871"/>
    </source>
</evidence>
<accession>A0A099NWT3</accession>
<dbReference type="HOGENOM" id="CLU_771749_0_0_1"/>
<feature type="domain" description="Mtf2-like C-terminal" evidence="1">
    <location>
        <begin position="148"/>
        <end position="356"/>
    </location>
</feature>
<dbReference type="InterPro" id="IPR040009">
    <property type="entry name" value="Mtf2/C5D6.12-like"/>
</dbReference>
<dbReference type="VEuPathDB" id="FungiDB:C5L36_0B01630"/>
<dbReference type="AlphaFoldDB" id="A0A099NWT3"/>
<dbReference type="EMBL" id="NHMM01000005">
    <property type="protein sequence ID" value="OUT21145.1"/>
    <property type="molecule type" value="Genomic_DNA"/>
</dbReference>
<protein>
    <recommendedName>
        <fullName evidence="1">Mtf2-like C-terminal domain-containing protein</fullName>
    </recommendedName>
</protein>
<organism evidence="2 4">
    <name type="scientific">Pichia kudriavzevii</name>
    <name type="common">Yeast</name>
    <name type="synonym">Issatchenkia orientalis</name>
    <dbReference type="NCBI Taxonomy" id="4909"/>
    <lineage>
        <taxon>Eukaryota</taxon>
        <taxon>Fungi</taxon>
        <taxon>Dikarya</taxon>
        <taxon>Ascomycota</taxon>
        <taxon>Saccharomycotina</taxon>
        <taxon>Pichiomycetes</taxon>
        <taxon>Pichiales</taxon>
        <taxon>Pichiaceae</taxon>
        <taxon>Pichia</taxon>
    </lineage>
</organism>
<dbReference type="eggNOG" id="ENOG502RXV4">
    <property type="taxonomic scope" value="Eukaryota"/>
</dbReference>
<dbReference type="Pfam" id="PF19189">
    <property type="entry name" value="Mtf2"/>
    <property type="match status" value="1"/>
</dbReference>